<proteinExistence type="evidence at transcript level"/>
<feature type="chain" id="PRO_5004737602" description="Secreted protein" evidence="2">
    <location>
        <begin position="22"/>
        <end position="142"/>
    </location>
</feature>
<accession>V5GZQ2</accession>
<feature type="region of interest" description="Disordered" evidence="1">
    <location>
        <begin position="97"/>
        <end position="142"/>
    </location>
</feature>
<evidence type="ECO:0008006" key="4">
    <source>
        <dbReference type="Google" id="ProtNLM"/>
    </source>
</evidence>
<feature type="signal peptide" evidence="2">
    <location>
        <begin position="1"/>
        <end position="21"/>
    </location>
</feature>
<sequence>MKIQAFPIIAVVAALLSIVSGGPAGNEPNEREDEPVVEDRSCAKREKEAQDAFKNGKTVESCNYFCKPDNDVDKYDEKMYPVGTKCMYGDKVSRCTEEGCPYPTDSEDDSKGEEKTGEGSNDGGENVGETGEGEEVGTTGGR</sequence>
<keyword evidence="2" id="KW-0732">Signal</keyword>
<evidence type="ECO:0000313" key="3">
    <source>
        <dbReference type="EMBL" id="JAB69934.1"/>
    </source>
</evidence>
<dbReference type="EMBL" id="GANP01014534">
    <property type="protein sequence ID" value="JAB69934.1"/>
    <property type="molecule type" value="mRNA"/>
</dbReference>
<dbReference type="AlphaFoldDB" id="V5GZQ2"/>
<protein>
    <recommendedName>
        <fullName evidence="4">Secreted protein</fullName>
    </recommendedName>
</protein>
<name>V5GZQ2_IXORI</name>
<feature type="region of interest" description="Disordered" evidence="1">
    <location>
        <begin position="21"/>
        <end position="43"/>
    </location>
</feature>
<organism evidence="3">
    <name type="scientific">Ixodes ricinus</name>
    <name type="common">Common tick</name>
    <name type="synonym">Acarus ricinus</name>
    <dbReference type="NCBI Taxonomy" id="34613"/>
    <lineage>
        <taxon>Eukaryota</taxon>
        <taxon>Metazoa</taxon>
        <taxon>Ecdysozoa</taxon>
        <taxon>Arthropoda</taxon>
        <taxon>Chelicerata</taxon>
        <taxon>Arachnida</taxon>
        <taxon>Acari</taxon>
        <taxon>Parasitiformes</taxon>
        <taxon>Ixodida</taxon>
        <taxon>Ixodoidea</taxon>
        <taxon>Ixodidae</taxon>
        <taxon>Ixodinae</taxon>
        <taxon>Ixodes</taxon>
    </lineage>
</organism>
<evidence type="ECO:0000256" key="1">
    <source>
        <dbReference type="SAM" id="MobiDB-lite"/>
    </source>
</evidence>
<evidence type="ECO:0000256" key="2">
    <source>
        <dbReference type="SAM" id="SignalP"/>
    </source>
</evidence>
<reference evidence="3" key="1">
    <citation type="journal article" date="2015" name="Sci. Rep.">
        <title>Tissue- and time-dependent transcription in Ixodes ricinus salivary glands and midguts when blood feeding on the vertebrate host.</title>
        <authorList>
            <person name="Kotsyfakis M."/>
            <person name="Schwarz A."/>
            <person name="Erhart J."/>
            <person name="Ribeiro J.M."/>
        </authorList>
    </citation>
    <scope>NUCLEOTIDE SEQUENCE</scope>
    <source>
        <tissue evidence="3">Salivary gland and midgut</tissue>
    </source>
</reference>